<sequence length="255" mass="27293">MKSIILLNLLFCLLLLITLNEVQYVQSAITPNFPIGDSILKPGDEIKITWLEDTNKPLLSELPNVLIEFMTGSDMNQIPLKTIATVDAILKSCDWTVPAVEPAGQIYFLRFTSTSPPSISWSTRFTITDSLGNYPPIPSGPKPESGKNPGGVGHLVTSTNTNNNSTATNFNNIETANTTTKKNSITGNSISATGTATDTATDTASGNTGSTGITPTTTNTSTSKTNNATKSNYDTWYVTILSFVVFLSSSLLIKN</sequence>
<dbReference type="InterPro" id="IPR052982">
    <property type="entry name" value="SRP1/TIP1-like"/>
</dbReference>
<name>A0A397JLX4_9GLOM</name>
<evidence type="ECO:0000313" key="3">
    <source>
        <dbReference type="EMBL" id="RHZ86986.1"/>
    </source>
</evidence>
<dbReference type="PANTHER" id="PTHR40633">
    <property type="entry name" value="MATRIX PROTEIN, PUTATIVE (AFU_ORTHOLOGUE AFUA_8G05410)-RELATED"/>
    <property type="match status" value="1"/>
</dbReference>
<feature type="chain" id="PRO_5017360636" evidence="2">
    <location>
        <begin position="28"/>
        <end position="255"/>
    </location>
</feature>
<dbReference type="EMBL" id="PQFF01000039">
    <property type="protein sequence ID" value="RHZ86986.1"/>
    <property type="molecule type" value="Genomic_DNA"/>
</dbReference>
<reference evidence="3 4" key="1">
    <citation type="submission" date="2018-08" db="EMBL/GenBank/DDBJ databases">
        <title>Genome and evolution of the arbuscular mycorrhizal fungus Diversispora epigaea (formerly Glomus versiforme) and its bacterial endosymbionts.</title>
        <authorList>
            <person name="Sun X."/>
            <person name="Fei Z."/>
            <person name="Harrison M."/>
        </authorList>
    </citation>
    <scope>NUCLEOTIDE SEQUENCE [LARGE SCALE GENOMIC DNA]</scope>
    <source>
        <strain evidence="3 4">IT104</strain>
    </source>
</reference>
<comment type="caution">
    <text evidence="3">The sequence shown here is derived from an EMBL/GenBank/DDBJ whole genome shotgun (WGS) entry which is preliminary data.</text>
</comment>
<dbReference type="OrthoDB" id="2432613at2759"/>
<feature type="signal peptide" evidence="2">
    <location>
        <begin position="1"/>
        <end position="27"/>
    </location>
</feature>
<keyword evidence="2" id="KW-0732">Signal</keyword>
<proteinExistence type="predicted"/>
<keyword evidence="4" id="KW-1185">Reference proteome</keyword>
<accession>A0A397JLX4</accession>
<protein>
    <submittedName>
        <fullName evidence="3">Uncharacterized protein</fullName>
    </submittedName>
</protein>
<dbReference type="AlphaFoldDB" id="A0A397JLX4"/>
<gene>
    <name evidence="3" type="ORF">Glove_41g79</name>
</gene>
<dbReference type="Proteomes" id="UP000266861">
    <property type="component" value="Unassembled WGS sequence"/>
</dbReference>
<feature type="region of interest" description="Disordered" evidence="1">
    <location>
        <begin position="192"/>
        <end position="228"/>
    </location>
</feature>
<evidence type="ECO:0000256" key="1">
    <source>
        <dbReference type="SAM" id="MobiDB-lite"/>
    </source>
</evidence>
<dbReference type="PANTHER" id="PTHR40633:SF1">
    <property type="entry name" value="GPI ANCHORED SERINE-THREONINE RICH PROTEIN (AFU_ORTHOLOGUE AFUA_1G03630)"/>
    <property type="match status" value="1"/>
</dbReference>
<organism evidence="3 4">
    <name type="scientific">Diversispora epigaea</name>
    <dbReference type="NCBI Taxonomy" id="1348612"/>
    <lineage>
        <taxon>Eukaryota</taxon>
        <taxon>Fungi</taxon>
        <taxon>Fungi incertae sedis</taxon>
        <taxon>Mucoromycota</taxon>
        <taxon>Glomeromycotina</taxon>
        <taxon>Glomeromycetes</taxon>
        <taxon>Diversisporales</taxon>
        <taxon>Diversisporaceae</taxon>
        <taxon>Diversispora</taxon>
    </lineage>
</organism>
<evidence type="ECO:0000313" key="4">
    <source>
        <dbReference type="Proteomes" id="UP000266861"/>
    </source>
</evidence>
<evidence type="ECO:0000256" key="2">
    <source>
        <dbReference type="SAM" id="SignalP"/>
    </source>
</evidence>